<feature type="domain" description="Glycoside hydrolase family 20 catalytic" evidence="4">
    <location>
        <begin position="181"/>
        <end position="336"/>
    </location>
</feature>
<organism evidence="6 7">
    <name type="scientific">Amycolatopsis taiwanensis</name>
    <dbReference type="NCBI Taxonomy" id="342230"/>
    <lineage>
        <taxon>Bacteria</taxon>
        <taxon>Bacillati</taxon>
        <taxon>Actinomycetota</taxon>
        <taxon>Actinomycetes</taxon>
        <taxon>Pseudonocardiales</taxon>
        <taxon>Pseudonocardiaceae</taxon>
        <taxon>Amycolatopsis</taxon>
    </lineage>
</organism>
<dbReference type="Proteomes" id="UP001165136">
    <property type="component" value="Unassembled WGS sequence"/>
</dbReference>
<dbReference type="AlphaFoldDB" id="A0A9W6VKD4"/>
<dbReference type="Gene3D" id="3.30.379.10">
    <property type="entry name" value="Chitobiase/beta-hexosaminidase domain 2-like"/>
    <property type="match status" value="1"/>
</dbReference>
<evidence type="ECO:0000256" key="1">
    <source>
        <dbReference type="ARBA" id="ARBA00006285"/>
    </source>
</evidence>
<dbReference type="SUPFAM" id="SSF55545">
    <property type="entry name" value="beta-N-acetylhexosaminidase-like domain"/>
    <property type="match status" value="1"/>
</dbReference>
<dbReference type="InterPro" id="IPR017853">
    <property type="entry name" value="GH"/>
</dbReference>
<dbReference type="Pfam" id="PF02838">
    <property type="entry name" value="Glyco_hydro_20b"/>
    <property type="match status" value="1"/>
</dbReference>
<name>A0A9W6VKD4_9PSEU</name>
<evidence type="ECO:0000313" key="6">
    <source>
        <dbReference type="EMBL" id="GLY70342.1"/>
    </source>
</evidence>
<sequence>MSRAQFPAPPPRAVVPEPGRFQAPSNAEVWCPQTALPAGQRTAELTRLPLRATPAPGRIVVGADPTPGELTAPHQPDGYAIAVGEDRIELAANGDRALLYAAETLAGQGLECGRVVDFADLELRGAHLDLKGPMPAFGYLLGLLDRFRRWRLNTVLIEYEDKFGYSEQLGLAGEDALEEGRLRDLLATAQRNGIEVIPLVQCLGHKEYALQRPRYQALAEDERLQQLCPLRPGALELVEAQLAEVLAAHPMARMVHIGGDEPWSLGTCAECRAFAARHGRARLWVRYVRRVAELVVEAGRRPVVWDDVLYAERDPSCVDELPPETVVMPWEYAAHKEHIGHVRWGNPPQLIAPASRRTAPEALPDLPEEAVLADLESLPAAEQRLLRAVKYDGDDLGGHPLPWLRALVARGRTTIGASAARGADGEDRCAPSWGLRLSNIALWAGHSRAAGALGVVTTAWSAYDTVSPPTEPMATAEPLFAAAGHLYWNTATEVSRLERALGPVWQAMRWIERGKSPYLSAAEALLAQREDGGLAALLAEHARLAADTERWAKAAAFHLCARRPGPAAAWARRESLSGARRTLAAWAAWRIRFAVELRDDYAATGAEEVAELKSAEPVHRLTRLVEEFATTREAESA</sequence>
<dbReference type="Gene3D" id="3.20.20.80">
    <property type="entry name" value="Glycosidases"/>
    <property type="match status" value="1"/>
</dbReference>
<dbReference type="PANTHER" id="PTHR21040">
    <property type="entry name" value="BCDNA.GH04120"/>
    <property type="match status" value="1"/>
</dbReference>
<keyword evidence="3" id="KW-0326">Glycosidase</keyword>
<dbReference type="SUPFAM" id="SSF51445">
    <property type="entry name" value="(Trans)glycosidases"/>
    <property type="match status" value="1"/>
</dbReference>
<gene>
    <name evidence="6" type="ORF">Atai01_69610</name>
</gene>
<dbReference type="EMBL" id="BSTI01000022">
    <property type="protein sequence ID" value="GLY70342.1"/>
    <property type="molecule type" value="Genomic_DNA"/>
</dbReference>
<dbReference type="RefSeq" id="WP_285489556.1">
    <property type="nucleotide sequence ID" value="NZ_BSTI01000022.1"/>
</dbReference>
<accession>A0A9W6VKD4</accession>
<evidence type="ECO:0000313" key="7">
    <source>
        <dbReference type="Proteomes" id="UP001165136"/>
    </source>
</evidence>
<dbReference type="InterPro" id="IPR015882">
    <property type="entry name" value="HEX_bac_N"/>
</dbReference>
<dbReference type="InterPro" id="IPR015883">
    <property type="entry name" value="Glyco_hydro_20_cat"/>
</dbReference>
<dbReference type="InterPro" id="IPR038901">
    <property type="entry name" value="HEXDC-like"/>
</dbReference>
<proteinExistence type="inferred from homology"/>
<dbReference type="GO" id="GO:0004563">
    <property type="term" value="F:beta-N-acetylhexosaminidase activity"/>
    <property type="evidence" value="ECO:0007669"/>
    <property type="project" value="UniProtKB-ARBA"/>
</dbReference>
<keyword evidence="7" id="KW-1185">Reference proteome</keyword>
<dbReference type="Pfam" id="PF00728">
    <property type="entry name" value="Glyco_hydro_20"/>
    <property type="match status" value="1"/>
</dbReference>
<feature type="domain" description="Beta-hexosaminidase bacterial type N-terminal" evidence="5">
    <location>
        <begin position="9"/>
        <end position="106"/>
    </location>
</feature>
<comment type="similarity">
    <text evidence="1">Belongs to the glycosyl hydrolase 20 family.</text>
</comment>
<evidence type="ECO:0000259" key="5">
    <source>
        <dbReference type="Pfam" id="PF02838"/>
    </source>
</evidence>
<keyword evidence="2" id="KW-0378">Hydrolase</keyword>
<evidence type="ECO:0000259" key="4">
    <source>
        <dbReference type="Pfam" id="PF00728"/>
    </source>
</evidence>
<dbReference type="GO" id="GO:0005975">
    <property type="term" value="P:carbohydrate metabolic process"/>
    <property type="evidence" value="ECO:0007669"/>
    <property type="project" value="InterPro"/>
</dbReference>
<reference evidence="6" key="1">
    <citation type="submission" date="2023-03" db="EMBL/GenBank/DDBJ databases">
        <title>Amycolatopsis taiwanensis NBRC 103393.</title>
        <authorList>
            <person name="Ichikawa N."/>
            <person name="Sato H."/>
            <person name="Tonouchi N."/>
        </authorList>
    </citation>
    <scope>NUCLEOTIDE SEQUENCE</scope>
    <source>
        <strain evidence="6">NBRC 103393</strain>
    </source>
</reference>
<evidence type="ECO:0008006" key="8">
    <source>
        <dbReference type="Google" id="ProtNLM"/>
    </source>
</evidence>
<protein>
    <recommendedName>
        <fullName evidence="8">Beta-N-acetylhexosaminidase</fullName>
    </recommendedName>
</protein>
<dbReference type="PANTHER" id="PTHR21040:SF8">
    <property type="entry name" value="BCDNA.GH04120"/>
    <property type="match status" value="1"/>
</dbReference>
<evidence type="ECO:0000256" key="2">
    <source>
        <dbReference type="ARBA" id="ARBA00022801"/>
    </source>
</evidence>
<comment type="caution">
    <text evidence="6">The sequence shown here is derived from an EMBL/GenBank/DDBJ whole genome shotgun (WGS) entry which is preliminary data.</text>
</comment>
<evidence type="ECO:0000256" key="3">
    <source>
        <dbReference type="ARBA" id="ARBA00023295"/>
    </source>
</evidence>
<dbReference type="InterPro" id="IPR029018">
    <property type="entry name" value="Hex-like_dom2"/>
</dbReference>